<feature type="region of interest" description="Disordered" evidence="1">
    <location>
        <begin position="870"/>
        <end position="890"/>
    </location>
</feature>
<dbReference type="Pfam" id="PF00621">
    <property type="entry name" value="RhoGEF"/>
    <property type="match status" value="1"/>
</dbReference>
<keyword evidence="2" id="KW-1133">Transmembrane helix</keyword>
<feature type="compositionally biased region" description="Basic residues" evidence="1">
    <location>
        <begin position="831"/>
        <end position="847"/>
    </location>
</feature>
<dbReference type="GeneID" id="94829348"/>
<organism evidence="4 5">
    <name type="scientific">Tritrichomonas foetus</name>
    <dbReference type="NCBI Taxonomy" id="1144522"/>
    <lineage>
        <taxon>Eukaryota</taxon>
        <taxon>Metamonada</taxon>
        <taxon>Parabasalia</taxon>
        <taxon>Tritrichomonadida</taxon>
        <taxon>Tritrichomonadidae</taxon>
        <taxon>Tritrichomonas</taxon>
    </lineage>
</organism>
<keyword evidence="2" id="KW-0472">Membrane</keyword>
<dbReference type="InterPro" id="IPR000219">
    <property type="entry name" value="DH_dom"/>
</dbReference>
<feature type="compositionally biased region" description="Basic residues" evidence="1">
    <location>
        <begin position="880"/>
        <end position="890"/>
    </location>
</feature>
<gene>
    <name evidence="4" type="ORF">TRFO_09029</name>
</gene>
<feature type="domain" description="DH" evidence="3">
    <location>
        <begin position="201"/>
        <end position="379"/>
    </location>
</feature>
<evidence type="ECO:0000313" key="5">
    <source>
        <dbReference type="Proteomes" id="UP000179807"/>
    </source>
</evidence>
<dbReference type="SUPFAM" id="SSF48065">
    <property type="entry name" value="DBL homology domain (DH-domain)"/>
    <property type="match status" value="1"/>
</dbReference>
<dbReference type="PANTHER" id="PTHR12673:SF159">
    <property type="entry name" value="LD03170P"/>
    <property type="match status" value="1"/>
</dbReference>
<dbReference type="InterPro" id="IPR015915">
    <property type="entry name" value="Kelch-typ_b-propeller"/>
</dbReference>
<dbReference type="RefSeq" id="XP_068351311.1">
    <property type="nucleotide sequence ID" value="XM_068494644.1"/>
</dbReference>
<dbReference type="CDD" id="cd00160">
    <property type="entry name" value="RhoGEF"/>
    <property type="match status" value="1"/>
</dbReference>
<dbReference type="PROSITE" id="PS50010">
    <property type="entry name" value="DH_2"/>
    <property type="match status" value="1"/>
</dbReference>
<reference evidence="4" key="1">
    <citation type="submission" date="2016-10" db="EMBL/GenBank/DDBJ databases">
        <authorList>
            <person name="Benchimol M."/>
            <person name="Almeida L.G."/>
            <person name="Vasconcelos A.T."/>
            <person name="Perreira-Neves A."/>
            <person name="Rosa I.A."/>
            <person name="Tasca T."/>
            <person name="Bogo M.R."/>
            <person name="de Souza W."/>
        </authorList>
    </citation>
    <scope>NUCLEOTIDE SEQUENCE [LARGE SCALE GENOMIC DNA]</scope>
    <source>
        <strain evidence="4">K</strain>
    </source>
</reference>
<dbReference type="Gene3D" id="2.120.10.80">
    <property type="entry name" value="Kelch-type beta propeller"/>
    <property type="match status" value="1"/>
</dbReference>
<dbReference type="OrthoDB" id="660555at2759"/>
<feature type="compositionally biased region" description="Basic and acidic residues" evidence="1">
    <location>
        <begin position="927"/>
        <end position="946"/>
    </location>
</feature>
<dbReference type="SUPFAM" id="SSF117281">
    <property type="entry name" value="Kelch motif"/>
    <property type="match status" value="1"/>
</dbReference>
<dbReference type="VEuPathDB" id="TrichDB:TRFO_09029"/>
<evidence type="ECO:0000313" key="4">
    <source>
        <dbReference type="EMBL" id="OHS98174.1"/>
    </source>
</evidence>
<dbReference type="AlphaFoldDB" id="A0A1J4JG48"/>
<keyword evidence="2" id="KW-0812">Transmembrane</keyword>
<feature type="region of interest" description="Disordered" evidence="1">
    <location>
        <begin position="903"/>
        <end position="965"/>
    </location>
</feature>
<dbReference type="GO" id="GO:0005085">
    <property type="term" value="F:guanyl-nucleotide exchange factor activity"/>
    <property type="evidence" value="ECO:0007669"/>
    <property type="project" value="InterPro"/>
</dbReference>
<accession>A0A1J4JG48</accession>
<feature type="compositionally biased region" description="Acidic residues" evidence="1">
    <location>
        <begin position="907"/>
        <end position="916"/>
    </location>
</feature>
<dbReference type="EMBL" id="MLAK01001071">
    <property type="protein sequence ID" value="OHS98174.1"/>
    <property type="molecule type" value="Genomic_DNA"/>
</dbReference>
<dbReference type="Pfam" id="PF24681">
    <property type="entry name" value="Kelch_KLHDC2_KLHL20_DRC7"/>
    <property type="match status" value="1"/>
</dbReference>
<name>A0A1J4JG48_9EUKA</name>
<feature type="compositionally biased region" description="Low complexity" evidence="1">
    <location>
        <begin position="917"/>
        <end position="926"/>
    </location>
</feature>
<feature type="region of interest" description="Disordered" evidence="1">
    <location>
        <begin position="826"/>
        <end position="853"/>
    </location>
</feature>
<keyword evidence="5" id="KW-1185">Reference proteome</keyword>
<dbReference type="GO" id="GO:0005737">
    <property type="term" value="C:cytoplasm"/>
    <property type="evidence" value="ECO:0007669"/>
    <property type="project" value="TreeGrafter"/>
</dbReference>
<sequence>MSFVGFVEERKPTNFVPVADVAGKTVAQLYNQLKIPQDRVFFIHTPLYEQYVADEVDPLKQFNDLIAPKMTEKYGRPKYFISIKPIDSEKVLYINVKPTSATEYDIPSFFVAFDVDEFKDKTAIDLKEKFSKEIDISINNGYLSFENINSKSEEKETQNPQTLHNSIPDKTNALEILNKAKTKQLYFNIELPESSINKLKHRICIIKEITSTEETYVKDLTLLLNFWCYSIKSQKLMKEDHLEILFKDFNSILAAQSYFLFKVQKCGYNYSSELADCFLEFAPAFRSSQLYVSDYPEIDELLRLYDKKPKFHEKILKMANEIGGRDLHSYMITPVQRMPRYILFLRDLMKFTPKSHPDSELLPLAYDIIAKLTREFDDATDYAKKQQDLLHIQQMITNGFVFLNTQHELSMQIPVQIIMRKKVRGEGFFYIFTDMVLLIQQLKNGTKALFDSPVSNFPCLYQWPTLTSITVDATGKSYHKGNNKKIYEVIFQDQETLKSAFHELEKLREKPFLMCQSKFIVNWKNYSVKSPLIALKNPKVVSFNENIYVVDGHDIIQIIDNEIKPVASLPDVVSNPIPAANSQYIYLYNTDSIYRFDPSSKGFQKLILATALPIRNGASMVATNNFLVIFGGKNGKKYFNEIILIYLDNLMVTFHNNMINMPTPRWHHAAFLDNDDTMHIFGGSDHGNLNKNESCVYSLNLNKLEWTVTDSTFSPRKKHSMIKLGKYIVLIGGSKRALEIIDTLNGESYEVAEFGNAGDNSLFNSSAIIHREEENIFVVAGGESIKYPSAQLLEMSIPPLLKPLLRESLCIRPKKGIANLTSELDFDKSGSSHHHRHHHKKHRGRTQKNKDNELSFNEEIRGTVSAENILLHQDEDEKRKSRKSKRVVIPKARKKSIESVALQQIIESDDEDEESEISPNDISPIEIDIREQQRQQENEQVPKVEEVQDTQPSEDEKSEEPPQMTTVSKAAIAVGTVATVVGIVALFSKLKGNIFKRFFK</sequence>
<evidence type="ECO:0000256" key="1">
    <source>
        <dbReference type="SAM" id="MobiDB-lite"/>
    </source>
</evidence>
<dbReference type="Gene3D" id="1.20.900.10">
    <property type="entry name" value="Dbl homology (DH) domain"/>
    <property type="match status" value="1"/>
</dbReference>
<comment type="caution">
    <text evidence="4">The sequence shown here is derived from an EMBL/GenBank/DDBJ whole genome shotgun (WGS) entry which is preliminary data.</text>
</comment>
<proteinExistence type="predicted"/>
<dbReference type="InterPro" id="IPR051092">
    <property type="entry name" value="FYVE_RhoGEF_PH"/>
</dbReference>
<dbReference type="PANTHER" id="PTHR12673">
    <property type="entry name" value="FACIOGENITAL DYSPLASIA PROTEIN"/>
    <property type="match status" value="1"/>
</dbReference>
<dbReference type="SMART" id="SM00325">
    <property type="entry name" value="RhoGEF"/>
    <property type="match status" value="1"/>
</dbReference>
<evidence type="ECO:0000256" key="2">
    <source>
        <dbReference type="SAM" id="Phobius"/>
    </source>
</evidence>
<evidence type="ECO:0000259" key="3">
    <source>
        <dbReference type="PROSITE" id="PS50010"/>
    </source>
</evidence>
<protein>
    <recommendedName>
        <fullName evidence="3">DH domain-containing protein</fullName>
    </recommendedName>
</protein>
<dbReference type="InterPro" id="IPR035899">
    <property type="entry name" value="DBL_dom_sf"/>
</dbReference>
<dbReference type="Proteomes" id="UP000179807">
    <property type="component" value="Unassembled WGS sequence"/>
</dbReference>
<feature type="transmembrane region" description="Helical" evidence="2">
    <location>
        <begin position="970"/>
        <end position="990"/>
    </location>
</feature>